<dbReference type="PRINTS" id="PR00411">
    <property type="entry name" value="PNDRDTASEI"/>
</dbReference>
<dbReference type="InterPro" id="IPR050407">
    <property type="entry name" value="Geranylgeranyl_reductase"/>
</dbReference>
<evidence type="ECO:0000313" key="2">
    <source>
        <dbReference type="Proteomes" id="UP000183997"/>
    </source>
</evidence>
<keyword evidence="2" id="KW-1185">Reference proteome</keyword>
<dbReference type="Gene3D" id="3.30.9.10">
    <property type="entry name" value="D-Amino Acid Oxidase, subunit A, domain 2"/>
    <property type="match status" value="1"/>
</dbReference>
<evidence type="ECO:0000313" key="1">
    <source>
        <dbReference type="EMBL" id="SHK61968.1"/>
    </source>
</evidence>
<dbReference type="SUPFAM" id="SSF51905">
    <property type="entry name" value="FAD/NAD(P)-binding domain"/>
    <property type="match status" value="1"/>
</dbReference>
<reference evidence="2" key="1">
    <citation type="submission" date="2016-11" db="EMBL/GenBank/DDBJ databases">
        <authorList>
            <person name="Varghese N."/>
            <person name="Submissions S."/>
        </authorList>
    </citation>
    <scope>NUCLEOTIDE SEQUENCE [LARGE SCALE GENOMIC DNA]</scope>
    <source>
        <strain evidence="2">DSM 10349</strain>
    </source>
</reference>
<dbReference type="PANTHER" id="PTHR42685:SF21">
    <property type="entry name" value="DEHYDROGENASE (FLAVOPROTEIN)-LIKE PROTEIN"/>
    <property type="match status" value="1"/>
</dbReference>
<dbReference type="EMBL" id="FRAR01000018">
    <property type="protein sequence ID" value="SHK61968.1"/>
    <property type="molecule type" value="Genomic_DNA"/>
</dbReference>
<name>A0A1M6TYS2_9FIRM</name>
<dbReference type="OrthoDB" id="25353at2"/>
<dbReference type="PROSITE" id="PS51257">
    <property type="entry name" value="PROKAR_LIPOPROTEIN"/>
    <property type="match status" value="1"/>
</dbReference>
<sequence length="358" mass="39739">MKIAIIGAGPSGLACAIECERLGIIPDIFERDKSIGWIWPSITVDLNIFDQDTGDVNNYLYKKLGINLLPLHKCHSITLKSPNKETTVKGELGYFYARGKDPSSIENQLIKKLEKTPIHYNSPSDYKELSKKYDYVVVATGMDTTAKELDVWEQTGFVHMYGGLALGKFTKGTSTLYFNTEYTGTGYARVTPYNSTQALVKLYHFSCDQSNIDSLFTRFLEMENLAHLQFLFKLTPPMFSIGKVKKFKVNNVLLTGRAAGLTERLVGVGASFAIASGVYAARAIIKGKEYESLVKPLQDHVENISAFRDTMKNIDNEGFDRIVATLGTPGIKQAVYNTGVNFADIGGVVLKNINKLLR</sequence>
<dbReference type="PANTHER" id="PTHR42685">
    <property type="entry name" value="GERANYLGERANYL DIPHOSPHATE REDUCTASE"/>
    <property type="match status" value="1"/>
</dbReference>
<dbReference type="AlphaFoldDB" id="A0A1M6TYS2"/>
<dbReference type="Proteomes" id="UP000183997">
    <property type="component" value="Unassembled WGS sequence"/>
</dbReference>
<dbReference type="InterPro" id="IPR036188">
    <property type="entry name" value="FAD/NAD-bd_sf"/>
</dbReference>
<proteinExistence type="predicted"/>
<dbReference type="RefSeq" id="WP_072914856.1">
    <property type="nucleotide sequence ID" value="NZ_FRAR01000018.1"/>
</dbReference>
<protein>
    <submittedName>
        <fullName evidence="1">Dehydrogenase (Flavoprotein)</fullName>
    </submittedName>
</protein>
<accession>A0A1M6TYS2</accession>
<dbReference type="Gene3D" id="3.50.50.60">
    <property type="entry name" value="FAD/NAD(P)-binding domain"/>
    <property type="match status" value="2"/>
</dbReference>
<gene>
    <name evidence="1" type="ORF">SAMN02745123_02508</name>
</gene>
<dbReference type="STRING" id="1121421.SAMN02745123_02508"/>
<organism evidence="1 2">
    <name type="scientific">Desulforamulus aeronauticus DSM 10349</name>
    <dbReference type="NCBI Taxonomy" id="1121421"/>
    <lineage>
        <taxon>Bacteria</taxon>
        <taxon>Bacillati</taxon>
        <taxon>Bacillota</taxon>
        <taxon>Clostridia</taxon>
        <taxon>Eubacteriales</taxon>
        <taxon>Peptococcaceae</taxon>
        <taxon>Desulforamulus</taxon>
    </lineage>
</organism>